<dbReference type="PANTHER" id="PTHR45761">
    <property type="entry name" value="EXTENDED SYNAPTOTAGMIN-LIKE PROTEIN 2, ISOFORM C"/>
    <property type="match status" value="1"/>
</dbReference>
<feature type="domain" description="C2" evidence="17">
    <location>
        <begin position="401"/>
        <end position="525"/>
    </location>
</feature>
<keyword evidence="9" id="KW-0256">Endoplasmic reticulum</keyword>
<evidence type="ECO:0000313" key="19">
    <source>
        <dbReference type="EMBL" id="KAF7287123.1"/>
    </source>
</evidence>
<evidence type="ECO:0000256" key="7">
    <source>
        <dbReference type="ARBA" id="ARBA00022723"/>
    </source>
</evidence>
<dbReference type="SUPFAM" id="SSF49562">
    <property type="entry name" value="C2 domain (Calcium/lipid-binding domain, CaLB)"/>
    <property type="match status" value="3"/>
</dbReference>
<evidence type="ECO:0000256" key="8">
    <source>
        <dbReference type="ARBA" id="ARBA00022737"/>
    </source>
</evidence>
<reference evidence="19" key="1">
    <citation type="submission" date="2020-08" db="EMBL/GenBank/DDBJ databases">
        <title>Genome sequencing and assembly of the red palm weevil Rhynchophorus ferrugineus.</title>
        <authorList>
            <person name="Dias G.B."/>
            <person name="Bergman C.M."/>
            <person name="Manee M."/>
        </authorList>
    </citation>
    <scope>NUCLEOTIDE SEQUENCE</scope>
    <source>
        <strain evidence="19">AA-2017</strain>
        <tissue evidence="19">Whole larva</tissue>
    </source>
</reference>
<gene>
    <name evidence="19" type="ORF">GWI33_002500</name>
</gene>
<proteinExistence type="inferred from homology"/>
<dbReference type="OrthoDB" id="1029639at2759"/>
<comment type="subcellular location">
    <subcellularLocation>
        <location evidence="1">Cell membrane</location>
        <topology evidence="1">Peripheral membrane protein</topology>
    </subcellularLocation>
    <subcellularLocation>
        <location evidence="2">Endoplasmic reticulum membrane</location>
        <topology evidence="2">Multi-pass membrane protein</topology>
    </subcellularLocation>
</comment>
<dbReference type="EMBL" id="JAACXV010000016">
    <property type="protein sequence ID" value="KAF7287123.1"/>
    <property type="molecule type" value="Genomic_DNA"/>
</dbReference>
<dbReference type="InterPro" id="IPR031468">
    <property type="entry name" value="SMP_LBD"/>
</dbReference>
<dbReference type="GO" id="GO:0031210">
    <property type="term" value="F:phosphatidylcholine binding"/>
    <property type="evidence" value="ECO:0007669"/>
    <property type="project" value="TreeGrafter"/>
</dbReference>
<evidence type="ECO:0000256" key="14">
    <source>
        <dbReference type="ARBA" id="ARBA00023136"/>
    </source>
</evidence>
<keyword evidence="6 16" id="KW-0812">Transmembrane</keyword>
<evidence type="ECO:0000256" key="10">
    <source>
        <dbReference type="ARBA" id="ARBA00022837"/>
    </source>
</evidence>
<protein>
    <submittedName>
        <fullName evidence="19">Uncharacterized protein</fullName>
    </submittedName>
</protein>
<evidence type="ECO:0000256" key="15">
    <source>
        <dbReference type="SAM" id="MobiDB-lite"/>
    </source>
</evidence>
<accession>A0A834IZM9</accession>
<keyword evidence="7" id="KW-0479">Metal-binding</keyword>
<comment type="caution">
    <text evidence="19">The sequence shown here is derived from an EMBL/GenBank/DDBJ whole genome shotgun (WGS) entry which is preliminary data.</text>
</comment>
<dbReference type="InterPro" id="IPR051634">
    <property type="entry name" value="Extended_Synaptotagmin"/>
</dbReference>
<feature type="domain" description="SMP-LTD" evidence="18">
    <location>
        <begin position="83"/>
        <end position="261"/>
    </location>
</feature>
<evidence type="ECO:0000313" key="20">
    <source>
        <dbReference type="Proteomes" id="UP000625711"/>
    </source>
</evidence>
<feature type="transmembrane region" description="Helical" evidence="16">
    <location>
        <begin position="15"/>
        <end position="42"/>
    </location>
</feature>
<dbReference type="PROSITE" id="PS51847">
    <property type="entry name" value="SMP"/>
    <property type="match status" value="1"/>
</dbReference>
<keyword evidence="5" id="KW-1003">Cell membrane</keyword>
<keyword evidence="11 16" id="KW-1133">Transmembrane helix</keyword>
<dbReference type="PROSITE" id="PS50004">
    <property type="entry name" value="C2"/>
    <property type="match status" value="3"/>
</dbReference>
<dbReference type="GO" id="GO:0005509">
    <property type="term" value="F:calcium ion binding"/>
    <property type="evidence" value="ECO:0007669"/>
    <property type="project" value="TreeGrafter"/>
</dbReference>
<organism evidence="19 20">
    <name type="scientific">Rhynchophorus ferrugineus</name>
    <name type="common">Red palm weevil</name>
    <name type="synonym">Curculio ferrugineus</name>
    <dbReference type="NCBI Taxonomy" id="354439"/>
    <lineage>
        <taxon>Eukaryota</taxon>
        <taxon>Metazoa</taxon>
        <taxon>Ecdysozoa</taxon>
        <taxon>Arthropoda</taxon>
        <taxon>Hexapoda</taxon>
        <taxon>Insecta</taxon>
        <taxon>Pterygota</taxon>
        <taxon>Neoptera</taxon>
        <taxon>Endopterygota</taxon>
        <taxon>Coleoptera</taxon>
        <taxon>Polyphaga</taxon>
        <taxon>Cucujiformia</taxon>
        <taxon>Curculionidae</taxon>
        <taxon>Dryophthorinae</taxon>
        <taxon>Rhynchophorus</taxon>
    </lineage>
</organism>
<keyword evidence="20" id="KW-1185">Reference proteome</keyword>
<sequence>MDYGDVSIIFLKKVLLALLAYCIGYLQTSVLWVILPIVLDIAKEFYLKSRLKRRDLHRRIAANDEKDVIGSLSNLPSWVCFPDMERSEWVNRIIKKLWPNVNNYVHDIIKDIVEAKMNKKLAKYKLDGLVFEKLVVGSVPFRVGGVIAYDDLSRNEIVLDMDIAYAGDCHIILKYGKLKGNIKDFQLYGRLRIIIKPLIDILPLVGGLQIFFLNPPEIDFDLDGVGGLLEFPGFSVLLNKLILDTISSVLVLPNKYPIRFSKKVSKQAIKIPQPEGVLRIHVIQARKLVKRDLTITGQLTSDPYAVLSIGDQECRTQIIERTSNPKWDYWCEFVVEEIKGVFLFISLWDYDTIQEDEPLGKAKVQLTEILSKQNANMWITLECVKHGEIQIRGTWLSFTSNIQDLQQMLTENKQLKALQTLHSAVLTVFVDSITNLAPSKETEKLYTYVQVEVGKQEKTTKTFKKPRDPVWEEGFTFLVPNPEDDYVIFTVFNEKEETVIGTLIYSINELFNEEDYTFEKKSFRLSRCDTDSEINLSMNLRILKNDSFLDTGSQESDGTKPGFSLAEKITGDESLVNDLSEHSTISSSSSTSSDSSDTDSVKSDILSSAKIKLTLRYSVQRQRLIVVVHHIEDLHFDETKSIYVKLYLLPDRHKDNKRKTEVIRTGKDPIFDETFEFFISNDELNRKHLEVSVCEEKMLKNETIEKVNDHRM</sequence>
<keyword evidence="4" id="KW-0813">Transport</keyword>
<evidence type="ECO:0000256" key="16">
    <source>
        <dbReference type="SAM" id="Phobius"/>
    </source>
</evidence>
<dbReference type="InterPro" id="IPR035892">
    <property type="entry name" value="C2_domain_sf"/>
</dbReference>
<dbReference type="Gene3D" id="2.60.40.150">
    <property type="entry name" value="C2 domain"/>
    <property type="match status" value="3"/>
</dbReference>
<keyword evidence="8" id="KW-0677">Repeat</keyword>
<dbReference type="GO" id="GO:0005544">
    <property type="term" value="F:calcium-dependent phospholipid binding"/>
    <property type="evidence" value="ECO:0007669"/>
    <property type="project" value="TreeGrafter"/>
</dbReference>
<keyword evidence="13" id="KW-0446">Lipid-binding</keyword>
<evidence type="ECO:0000256" key="11">
    <source>
        <dbReference type="ARBA" id="ARBA00022989"/>
    </source>
</evidence>
<dbReference type="Pfam" id="PF00168">
    <property type="entry name" value="C2"/>
    <property type="match status" value="3"/>
</dbReference>
<keyword evidence="14 16" id="KW-0472">Membrane</keyword>
<dbReference type="AlphaFoldDB" id="A0A834IZM9"/>
<evidence type="ECO:0000256" key="4">
    <source>
        <dbReference type="ARBA" id="ARBA00022448"/>
    </source>
</evidence>
<evidence type="ECO:0000259" key="18">
    <source>
        <dbReference type="PROSITE" id="PS51847"/>
    </source>
</evidence>
<dbReference type="InterPro" id="IPR000008">
    <property type="entry name" value="C2_dom"/>
</dbReference>
<dbReference type="GO" id="GO:0035091">
    <property type="term" value="F:phosphatidylinositol binding"/>
    <property type="evidence" value="ECO:0007669"/>
    <property type="project" value="TreeGrafter"/>
</dbReference>
<feature type="domain" description="C2" evidence="17">
    <location>
        <begin position="607"/>
        <end position="712"/>
    </location>
</feature>
<dbReference type="GO" id="GO:0005886">
    <property type="term" value="C:plasma membrane"/>
    <property type="evidence" value="ECO:0007669"/>
    <property type="project" value="UniProtKB-SubCell"/>
</dbReference>
<evidence type="ECO:0000256" key="13">
    <source>
        <dbReference type="ARBA" id="ARBA00023121"/>
    </source>
</evidence>
<dbReference type="CDD" id="cd21670">
    <property type="entry name" value="SMP_ESyt"/>
    <property type="match status" value="1"/>
</dbReference>
<evidence type="ECO:0000256" key="2">
    <source>
        <dbReference type="ARBA" id="ARBA00004477"/>
    </source>
</evidence>
<evidence type="ECO:0000256" key="1">
    <source>
        <dbReference type="ARBA" id="ARBA00004202"/>
    </source>
</evidence>
<dbReference type="SMART" id="SM00239">
    <property type="entry name" value="C2"/>
    <property type="match status" value="3"/>
</dbReference>
<name>A0A834IZM9_RHYFE</name>
<keyword evidence="10" id="KW-0106">Calcium</keyword>
<dbReference type="PANTHER" id="PTHR45761:SF1">
    <property type="entry name" value="EXTENDED SYNAPTOTAGMIN-LIKE PROTEIN 2, ISOFORM C"/>
    <property type="match status" value="1"/>
</dbReference>
<feature type="compositionally biased region" description="Low complexity" evidence="15">
    <location>
        <begin position="583"/>
        <end position="595"/>
    </location>
</feature>
<dbReference type="Pfam" id="PF17047">
    <property type="entry name" value="SMP_LBD"/>
    <property type="match status" value="1"/>
</dbReference>
<dbReference type="FunFam" id="2.60.40.150:FF:000025">
    <property type="entry name" value="Extended synaptotagmin 2"/>
    <property type="match status" value="1"/>
</dbReference>
<evidence type="ECO:0000259" key="17">
    <source>
        <dbReference type="PROSITE" id="PS50004"/>
    </source>
</evidence>
<keyword evidence="12" id="KW-0445">Lipid transport</keyword>
<dbReference type="GO" id="GO:0005789">
    <property type="term" value="C:endoplasmic reticulum membrane"/>
    <property type="evidence" value="ECO:0007669"/>
    <property type="project" value="UniProtKB-SubCell"/>
</dbReference>
<dbReference type="GO" id="GO:0008429">
    <property type="term" value="F:phosphatidylethanolamine binding"/>
    <property type="evidence" value="ECO:0007669"/>
    <property type="project" value="TreeGrafter"/>
</dbReference>
<dbReference type="GO" id="GO:0006869">
    <property type="term" value="P:lipid transport"/>
    <property type="evidence" value="ECO:0007669"/>
    <property type="project" value="UniProtKB-KW"/>
</dbReference>
<dbReference type="InterPro" id="IPR039010">
    <property type="entry name" value="Synaptotagmin_SMP"/>
</dbReference>
<evidence type="ECO:0000256" key="12">
    <source>
        <dbReference type="ARBA" id="ARBA00023055"/>
    </source>
</evidence>
<comment type="similarity">
    <text evidence="3">Belongs to the extended synaptotagmin family.</text>
</comment>
<feature type="domain" description="C2" evidence="17">
    <location>
        <begin position="254"/>
        <end position="379"/>
    </location>
</feature>
<feature type="region of interest" description="Disordered" evidence="15">
    <location>
        <begin position="580"/>
        <end position="601"/>
    </location>
</feature>
<dbReference type="Proteomes" id="UP000625711">
    <property type="component" value="Unassembled WGS sequence"/>
</dbReference>
<evidence type="ECO:0000256" key="5">
    <source>
        <dbReference type="ARBA" id="ARBA00022475"/>
    </source>
</evidence>
<evidence type="ECO:0000256" key="3">
    <source>
        <dbReference type="ARBA" id="ARBA00005867"/>
    </source>
</evidence>
<evidence type="ECO:0000256" key="6">
    <source>
        <dbReference type="ARBA" id="ARBA00022692"/>
    </source>
</evidence>
<evidence type="ECO:0000256" key="9">
    <source>
        <dbReference type="ARBA" id="ARBA00022824"/>
    </source>
</evidence>